<evidence type="ECO:0000313" key="2">
    <source>
        <dbReference type="EMBL" id="BAU03171.1"/>
    </source>
</evidence>
<sequence>NHVTNCALLPATILVRSLLPAPSPRTISLLLHTSRDTSCLLECFQTEKIKCASFPAKACAKQSKTAEPSFNQRCTKPNKKATRNQQKESTFPSFFI</sequence>
<proteinExistence type="predicted"/>
<dbReference type="EMBL" id="AP015110">
    <property type="protein sequence ID" value="BAU03171.1"/>
    <property type="molecule type" value="Genomic_DNA"/>
</dbReference>
<organism evidence="2">
    <name type="scientific">Vigna angularis var. angularis</name>
    <dbReference type="NCBI Taxonomy" id="157739"/>
    <lineage>
        <taxon>Eukaryota</taxon>
        <taxon>Viridiplantae</taxon>
        <taxon>Streptophyta</taxon>
        <taxon>Embryophyta</taxon>
        <taxon>Tracheophyta</taxon>
        <taxon>Spermatophyta</taxon>
        <taxon>Magnoliopsida</taxon>
        <taxon>eudicotyledons</taxon>
        <taxon>Gunneridae</taxon>
        <taxon>Pentapetalae</taxon>
        <taxon>rosids</taxon>
        <taxon>fabids</taxon>
        <taxon>Fabales</taxon>
        <taxon>Fabaceae</taxon>
        <taxon>Papilionoideae</taxon>
        <taxon>50 kb inversion clade</taxon>
        <taxon>NPAAA clade</taxon>
        <taxon>indigoferoid/millettioid clade</taxon>
        <taxon>Phaseoleae</taxon>
        <taxon>Vigna</taxon>
    </lineage>
</organism>
<reference evidence="2" key="1">
    <citation type="journal article" date="2015" name="Sci. Rep.">
        <title>The power of single molecule real-time sequencing technology in the de novo assembly of a eukaryotic genome.</title>
        <authorList>
            <person name="Sakai H."/>
            <person name="Naito K."/>
            <person name="Ogiso-Tanaka E."/>
            <person name="Takahashi Y."/>
            <person name="Iseki K."/>
            <person name="Muto C."/>
            <person name="Satou K."/>
            <person name="Teruya K."/>
            <person name="Shiroma A."/>
            <person name="Shimoji M."/>
            <person name="Hirano T."/>
            <person name="Itoh T."/>
            <person name="Kaga A."/>
            <person name="Tomooka N."/>
        </authorList>
    </citation>
    <scope>NUCLEOTIDE SEQUENCE</scope>
</reference>
<feature type="region of interest" description="Disordered" evidence="1">
    <location>
        <begin position="70"/>
        <end position="96"/>
    </location>
</feature>
<evidence type="ECO:0000256" key="1">
    <source>
        <dbReference type="SAM" id="MobiDB-lite"/>
    </source>
</evidence>
<accession>A0A0S3TDZ0</accession>
<gene>
    <name evidence="2" type="primary">Vigan.UMG029200</name>
    <name evidence="2" type="ORF">VIGAN_UM029200</name>
</gene>
<name>A0A0S3TDZ0_PHAAN</name>
<protein>
    <submittedName>
        <fullName evidence="2">Uncharacterized protein</fullName>
    </submittedName>
</protein>
<dbReference type="AlphaFoldDB" id="A0A0S3TDZ0"/>
<feature type="non-terminal residue" evidence="2">
    <location>
        <position position="1"/>
    </location>
</feature>
<feature type="compositionally biased region" description="Polar residues" evidence="1">
    <location>
        <begin position="83"/>
        <end position="96"/>
    </location>
</feature>